<dbReference type="Gene3D" id="3.40.50.1470">
    <property type="entry name" value="Peptidyl-tRNA hydrolase"/>
    <property type="match status" value="1"/>
</dbReference>
<comment type="function">
    <text evidence="7">Catalyzes the release of premature peptidyl moieties from peptidyl-tRNA molecules trapped in stalled 50S ribosomal subunits, and thus maintains levels of free tRNAs and 50S ribosomes.</text>
</comment>
<dbReference type="GO" id="GO:0004045">
    <property type="term" value="F:peptidyl-tRNA hydrolase activity"/>
    <property type="evidence" value="ECO:0007669"/>
    <property type="project" value="UniProtKB-UniRule"/>
</dbReference>
<feature type="active site" description="Proton acceptor" evidence="7">
    <location>
        <position position="22"/>
    </location>
</feature>
<evidence type="ECO:0000313" key="10">
    <source>
        <dbReference type="EMBL" id="NBR94172.1"/>
    </source>
</evidence>
<dbReference type="GO" id="GO:0072344">
    <property type="term" value="P:rescue of stalled ribosome"/>
    <property type="evidence" value="ECO:0007669"/>
    <property type="project" value="UniProtKB-UniRule"/>
</dbReference>
<proteinExistence type="inferred from homology"/>
<dbReference type="InterPro" id="IPR001328">
    <property type="entry name" value="Pept_tRNA_hydro"/>
</dbReference>
<comment type="catalytic activity">
    <reaction evidence="7 8">
        <text>an N-acyl-L-alpha-aminoacyl-tRNA + H2O = an N-acyl-L-amino acid + a tRNA + H(+)</text>
        <dbReference type="Rhea" id="RHEA:54448"/>
        <dbReference type="Rhea" id="RHEA-COMP:10123"/>
        <dbReference type="Rhea" id="RHEA-COMP:13883"/>
        <dbReference type="ChEBI" id="CHEBI:15377"/>
        <dbReference type="ChEBI" id="CHEBI:15378"/>
        <dbReference type="ChEBI" id="CHEBI:59874"/>
        <dbReference type="ChEBI" id="CHEBI:78442"/>
        <dbReference type="ChEBI" id="CHEBI:138191"/>
        <dbReference type="EC" id="3.1.1.29"/>
    </reaction>
</comment>
<evidence type="ECO:0000256" key="4">
    <source>
        <dbReference type="ARBA" id="ARBA00022884"/>
    </source>
</evidence>
<dbReference type="NCBIfam" id="TIGR00447">
    <property type="entry name" value="pth"/>
    <property type="match status" value="1"/>
</dbReference>
<comment type="subunit">
    <text evidence="7">Monomer.</text>
</comment>
<dbReference type="GO" id="GO:0005737">
    <property type="term" value="C:cytoplasm"/>
    <property type="evidence" value="ECO:0007669"/>
    <property type="project" value="UniProtKB-SubCell"/>
</dbReference>
<gene>
    <name evidence="7" type="primary">pth</name>
    <name evidence="10" type="ORF">EBT44_04970</name>
</gene>
<dbReference type="AlphaFoldDB" id="A0A965GD58"/>
<keyword evidence="4 7" id="KW-0694">RNA-binding</keyword>
<dbReference type="PROSITE" id="PS01195">
    <property type="entry name" value="PEPT_TRNA_HYDROL_1"/>
    <property type="match status" value="1"/>
</dbReference>
<dbReference type="PROSITE" id="PS01196">
    <property type="entry name" value="PEPT_TRNA_HYDROL_2"/>
    <property type="match status" value="1"/>
</dbReference>
<dbReference type="CDD" id="cd00462">
    <property type="entry name" value="PTH"/>
    <property type="match status" value="1"/>
</dbReference>
<feature type="binding site" evidence="7">
    <location>
        <position position="17"/>
    </location>
    <ligand>
        <name>tRNA</name>
        <dbReference type="ChEBI" id="CHEBI:17843"/>
    </ligand>
</feature>
<name>A0A965GD58_9PROT</name>
<evidence type="ECO:0000256" key="7">
    <source>
        <dbReference type="HAMAP-Rule" id="MF_00083"/>
    </source>
</evidence>
<evidence type="ECO:0000256" key="2">
    <source>
        <dbReference type="ARBA" id="ARBA00022555"/>
    </source>
</evidence>
<comment type="function">
    <text evidence="7">Hydrolyzes ribosome-free peptidyl-tRNAs (with 1 or more amino acids incorporated), which drop off the ribosome during protein synthesis, or as a result of ribosome stalling.</text>
</comment>
<dbReference type="EMBL" id="RFXN01000068">
    <property type="protein sequence ID" value="NBR94172.1"/>
    <property type="molecule type" value="Genomic_DNA"/>
</dbReference>
<evidence type="ECO:0000256" key="1">
    <source>
        <dbReference type="ARBA" id="ARBA00013260"/>
    </source>
</evidence>
<evidence type="ECO:0000313" key="11">
    <source>
        <dbReference type="Proteomes" id="UP000740727"/>
    </source>
</evidence>
<comment type="subcellular location">
    <subcellularLocation>
        <location evidence="7">Cytoplasm</location>
    </subcellularLocation>
</comment>
<keyword evidence="3 7" id="KW-0378">Hydrolase</keyword>
<evidence type="ECO:0000256" key="6">
    <source>
        <dbReference type="ARBA" id="ARBA00050038"/>
    </source>
</evidence>
<evidence type="ECO:0000256" key="9">
    <source>
        <dbReference type="RuleBase" id="RU004320"/>
    </source>
</evidence>
<sequence length="193" mass="21030">MNNAWLVVGLGNPGDKYSATRHNIGFVVADELAKRYAGKFSPHKYRALVSEVRLGAGSEVPKLIIVKPLTYMNDSGDAVAPLAKYFNAASQQIIAIHDELDIPFDGIRVKLGGGDNGHNGLKSLTQSLNTPEYFRIRVGIGRPTTPQDTADYVLDNFSKTERGQVPDLALRACDAIESLVTKGLESTQQIFNQ</sequence>
<keyword evidence="7" id="KW-0963">Cytoplasm</keyword>
<dbReference type="EC" id="3.1.1.29" evidence="1 7"/>
<reference evidence="10" key="1">
    <citation type="submission" date="2018-10" db="EMBL/GenBank/DDBJ databases">
        <title>Iterative Subtractive Binning of Freshwater Chronoseries Metagenomes Recovers Nearly Complete Genomes from over Four Hundred Novel Species.</title>
        <authorList>
            <person name="Rodriguez-R L.M."/>
            <person name="Tsementzi D."/>
            <person name="Luo C."/>
            <person name="Konstantinidis K.T."/>
        </authorList>
    </citation>
    <scope>NUCLEOTIDE SEQUENCE</scope>
    <source>
        <strain evidence="10">WB5_2A_028</strain>
    </source>
</reference>
<evidence type="ECO:0000256" key="5">
    <source>
        <dbReference type="ARBA" id="ARBA00038063"/>
    </source>
</evidence>
<accession>A0A965GD58</accession>
<comment type="caution">
    <text evidence="10">The sequence shown here is derived from an EMBL/GenBank/DDBJ whole genome shotgun (WGS) entry which is preliminary data.</text>
</comment>
<feature type="binding site" evidence="7">
    <location>
        <position position="73"/>
    </location>
    <ligand>
        <name>tRNA</name>
        <dbReference type="ChEBI" id="CHEBI:17843"/>
    </ligand>
</feature>
<keyword evidence="2 7" id="KW-0820">tRNA-binding</keyword>
<dbReference type="InterPro" id="IPR036416">
    <property type="entry name" value="Pept_tRNA_hydro_sf"/>
</dbReference>
<comment type="similarity">
    <text evidence="5 7 9">Belongs to the PTH family.</text>
</comment>
<dbReference type="Proteomes" id="UP000740727">
    <property type="component" value="Unassembled WGS sequence"/>
</dbReference>
<feature type="site" description="Stabilizes the basic form of H active site to accept a proton" evidence="7">
    <location>
        <position position="98"/>
    </location>
</feature>
<protein>
    <recommendedName>
        <fullName evidence="6 7">Peptidyl-tRNA hydrolase</fullName>
        <shortName evidence="7">Pth</shortName>
        <ecNumber evidence="1 7">3.1.1.29</ecNumber>
    </recommendedName>
</protein>
<dbReference type="FunFam" id="3.40.50.1470:FF:000001">
    <property type="entry name" value="Peptidyl-tRNA hydrolase"/>
    <property type="match status" value="1"/>
</dbReference>
<evidence type="ECO:0000256" key="3">
    <source>
        <dbReference type="ARBA" id="ARBA00022801"/>
    </source>
</evidence>
<dbReference type="PANTHER" id="PTHR17224:SF1">
    <property type="entry name" value="PEPTIDYL-TRNA HYDROLASE"/>
    <property type="match status" value="1"/>
</dbReference>
<dbReference type="GO" id="GO:0006515">
    <property type="term" value="P:protein quality control for misfolded or incompletely synthesized proteins"/>
    <property type="evidence" value="ECO:0007669"/>
    <property type="project" value="UniProtKB-UniRule"/>
</dbReference>
<dbReference type="HAMAP" id="MF_00083">
    <property type="entry name" value="Pept_tRNA_hydro_bact"/>
    <property type="match status" value="1"/>
</dbReference>
<feature type="binding site" evidence="7">
    <location>
        <position position="71"/>
    </location>
    <ligand>
        <name>tRNA</name>
        <dbReference type="ChEBI" id="CHEBI:17843"/>
    </ligand>
</feature>
<dbReference type="InterPro" id="IPR018171">
    <property type="entry name" value="Pept_tRNA_hydro_CS"/>
</dbReference>
<feature type="site" description="Discriminates between blocked and unblocked aminoacyl-tRNA" evidence="7">
    <location>
        <position position="12"/>
    </location>
</feature>
<dbReference type="GO" id="GO:0000049">
    <property type="term" value="F:tRNA binding"/>
    <property type="evidence" value="ECO:0007669"/>
    <property type="project" value="UniProtKB-UniRule"/>
</dbReference>
<dbReference type="SUPFAM" id="SSF53178">
    <property type="entry name" value="Peptidyl-tRNA hydrolase-like"/>
    <property type="match status" value="1"/>
</dbReference>
<dbReference type="PANTHER" id="PTHR17224">
    <property type="entry name" value="PEPTIDYL-TRNA HYDROLASE"/>
    <property type="match status" value="1"/>
</dbReference>
<dbReference type="Pfam" id="PF01195">
    <property type="entry name" value="Pept_tRNA_hydro"/>
    <property type="match status" value="1"/>
</dbReference>
<organism evidence="10 11">
    <name type="scientific">Candidatus Fonsibacter lacus</name>
    <dbReference type="NCBI Taxonomy" id="2576439"/>
    <lineage>
        <taxon>Bacteria</taxon>
        <taxon>Pseudomonadati</taxon>
        <taxon>Pseudomonadota</taxon>
        <taxon>Alphaproteobacteria</taxon>
        <taxon>Candidatus Pelagibacterales</taxon>
        <taxon>Candidatus Pelagibacterales incertae sedis</taxon>
        <taxon>Candidatus Fonsibacter</taxon>
    </lineage>
</organism>
<feature type="binding site" evidence="7">
    <location>
        <position position="119"/>
    </location>
    <ligand>
        <name>tRNA</name>
        <dbReference type="ChEBI" id="CHEBI:17843"/>
    </ligand>
</feature>
<evidence type="ECO:0000256" key="8">
    <source>
        <dbReference type="RuleBase" id="RU000673"/>
    </source>
</evidence>